<dbReference type="Proteomes" id="UP001567538">
    <property type="component" value="Unassembled WGS sequence"/>
</dbReference>
<comment type="caution">
    <text evidence="14">The sequence shown here is derived from an EMBL/GenBank/DDBJ whole genome shotgun (WGS) entry which is preliminary data.</text>
</comment>
<protein>
    <submittedName>
        <fullName evidence="14">Xyloglucan:xyloglucosyl transferase</fullName>
        <ecNumber evidence="14">2.4.1.207</ecNumber>
    </submittedName>
</protein>
<dbReference type="EC" id="2.4.1.207" evidence="14"/>
<proteinExistence type="inferred from homology"/>
<keyword evidence="6 12" id="KW-0732">Signal</keyword>
<comment type="similarity">
    <text evidence="2">Belongs to the RLP family.</text>
</comment>
<evidence type="ECO:0000256" key="7">
    <source>
        <dbReference type="ARBA" id="ARBA00022737"/>
    </source>
</evidence>
<feature type="transmembrane region" description="Helical" evidence="11">
    <location>
        <begin position="774"/>
        <end position="797"/>
    </location>
</feature>
<dbReference type="InterPro" id="IPR013210">
    <property type="entry name" value="LRR_N_plant-typ"/>
</dbReference>
<evidence type="ECO:0000256" key="5">
    <source>
        <dbReference type="ARBA" id="ARBA00022692"/>
    </source>
</evidence>
<dbReference type="AlphaFoldDB" id="A0ABD1GFC0"/>
<sequence>MLSNLLLLLICILSSSFILTTDSYNNKCLRHQEILLLKLKHELIFNSSLSTKLVRWNESGECCKWHGVECDASGYVVSLQLDGEAISGGIGELSSLFRFKYLQKLNLAFNYLDMNYPPILIPIPKSIGNLTYLTHLNLSHAGFGGQVPSEILSLTRLASLDISTGVLSLEKPDMDIPRLTSLKIPTAALSLEQPNLEMLFQNFTKLRELYLDWVNITSFRERKKWGHIISSYLPSLTSLSLVGCGLHGPLPKSFWQLHSLSILRLDRNNLSEVAVPDLFTNFPSLTTLTLSGCGLKGSIPSTFANLTKLTRVDLSLNLLKGSIPSTIANLTKLIHVDLSFNSLKGSIPSTFANLTKLIHLDLSANLLTGSLSPAIFEGLSNLVHLHLRFNFSSGNVPRSLFGLPSLVELDLRFNQFHGTFQLDNLRSLPNLTFLGLSSLPVDIGNVNSSSYGGLQLKVLHLLSCNLSQFPDFIKDLDLQVLDLAANGIAGEIPSWIWGTQLLFLGLPFNHLTNLQKPYHIPPSLESLYLHSNQLRGELHLPIPLESKLRELSLANNSISGSISTSICNARHLSILDLFRNKLSGSIPPCLFESIIIYLDLSRNNISGPIPYSFPLHCGLKYLDLNNNSLKGKIPKSLQNCKWLQLMNVGNNMMNDTFPCMLSSTLVVLVLHSNRFHGEVRCHMSWPNLQILDISSNHFSGSLESINFSSWTAMVLPSAEILTLGLSHHFSSSGLTLIMKGQMVKLYEICHTDDNGNGLTAREHDDLEEKGEIEWEYVCAAVGYVVGFGSIMWLLLLCQSFRERYFGKIEEVVEEMFIARDMRRRRARRAAARNRASRRQ</sequence>
<dbReference type="InterPro" id="IPR001611">
    <property type="entry name" value="Leu-rich_rpt"/>
</dbReference>
<accession>A0ABD1GFC0</accession>
<feature type="domain" description="Leucine-rich repeat-containing N-terminal plant-type" evidence="13">
    <location>
        <begin position="35"/>
        <end position="71"/>
    </location>
</feature>
<keyword evidence="9 11" id="KW-0472">Membrane</keyword>
<dbReference type="PANTHER" id="PTHR48061">
    <property type="entry name" value="LEUCINE-RICH REPEAT RECEPTOR PROTEIN KINASE EMS1-LIKE-RELATED"/>
    <property type="match status" value="1"/>
</dbReference>
<keyword evidence="15" id="KW-1185">Reference proteome</keyword>
<dbReference type="GO" id="GO:0016762">
    <property type="term" value="F:xyloglucan:xyloglucosyl transferase activity"/>
    <property type="evidence" value="ECO:0007669"/>
    <property type="project" value="UniProtKB-EC"/>
</dbReference>
<dbReference type="Gene3D" id="3.80.10.10">
    <property type="entry name" value="Ribonuclease Inhibitor"/>
    <property type="match status" value="5"/>
</dbReference>
<keyword evidence="10" id="KW-0325">Glycoprotein</keyword>
<evidence type="ECO:0000313" key="15">
    <source>
        <dbReference type="Proteomes" id="UP001567538"/>
    </source>
</evidence>
<evidence type="ECO:0000256" key="2">
    <source>
        <dbReference type="ARBA" id="ARBA00009592"/>
    </source>
</evidence>
<dbReference type="FunFam" id="3.80.10.10:FF:000095">
    <property type="entry name" value="LRR receptor-like serine/threonine-protein kinase GSO1"/>
    <property type="match status" value="1"/>
</dbReference>
<dbReference type="GO" id="GO:0006952">
    <property type="term" value="P:defense response"/>
    <property type="evidence" value="ECO:0007669"/>
    <property type="project" value="UniProtKB-ARBA"/>
</dbReference>
<evidence type="ECO:0000259" key="13">
    <source>
        <dbReference type="Pfam" id="PF08263"/>
    </source>
</evidence>
<dbReference type="Pfam" id="PF00560">
    <property type="entry name" value="LRR_1"/>
    <property type="match status" value="7"/>
</dbReference>
<keyword evidence="7" id="KW-0677">Repeat</keyword>
<dbReference type="Pfam" id="PF08263">
    <property type="entry name" value="LRRNT_2"/>
    <property type="match status" value="1"/>
</dbReference>
<dbReference type="EMBL" id="JBEAFC010000009">
    <property type="protein sequence ID" value="KAL1542450.1"/>
    <property type="molecule type" value="Genomic_DNA"/>
</dbReference>
<evidence type="ECO:0000256" key="6">
    <source>
        <dbReference type="ARBA" id="ARBA00022729"/>
    </source>
</evidence>
<keyword evidence="14" id="KW-0808">Transferase</keyword>
<reference evidence="14 15" key="1">
    <citation type="submission" date="2024-06" db="EMBL/GenBank/DDBJ databases">
        <title>A chromosome level genome sequence of Diviner's sage (Salvia divinorum).</title>
        <authorList>
            <person name="Ford S.A."/>
            <person name="Ro D.-K."/>
            <person name="Ness R.W."/>
            <person name="Phillips M.A."/>
        </authorList>
    </citation>
    <scope>NUCLEOTIDE SEQUENCE [LARGE SCALE GENOMIC DNA]</scope>
    <source>
        <strain evidence="14">SAF-2024a</strain>
        <tissue evidence="14">Leaf</tissue>
    </source>
</reference>
<evidence type="ECO:0000256" key="12">
    <source>
        <dbReference type="SAM" id="SignalP"/>
    </source>
</evidence>
<dbReference type="SUPFAM" id="SSF52047">
    <property type="entry name" value="RNI-like"/>
    <property type="match status" value="1"/>
</dbReference>
<dbReference type="InterPro" id="IPR032675">
    <property type="entry name" value="LRR_dom_sf"/>
</dbReference>
<keyword evidence="4" id="KW-0433">Leucine-rich repeat</keyword>
<evidence type="ECO:0000313" key="14">
    <source>
        <dbReference type="EMBL" id="KAL1542450.1"/>
    </source>
</evidence>
<evidence type="ECO:0000256" key="8">
    <source>
        <dbReference type="ARBA" id="ARBA00022989"/>
    </source>
</evidence>
<dbReference type="InterPro" id="IPR046956">
    <property type="entry name" value="RLP23-like"/>
</dbReference>
<name>A0ABD1GFC0_SALDI</name>
<keyword evidence="3" id="KW-1003">Cell membrane</keyword>
<feature type="chain" id="PRO_5044858226" evidence="12">
    <location>
        <begin position="24"/>
        <end position="839"/>
    </location>
</feature>
<keyword evidence="8 11" id="KW-1133">Transmembrane helix</keyword>
<evidence type="ECO:0000256" key="3">
    <source>
        <dbReference type="ARBA" id="ARBA00022475"/>
    </source>
</evidence>
<dbReference type="Pfam" id="PF13855">
    <property type="entry name" value="LRR_8"/>
    <property type="match status" value="1"/>
</dbReference>
<comment type="subcellular location">
    <subcellularLocation>
        <location evidence="1">Cell membrane</location>
        <topology evidence="1">Single-pass type I membrane protein</topology>
    </subcellularLocation>
</comment>
<dbReference type="GO" id="GO:0005886">
    <property type="term" value="C:plasma membrane"/>
    <property type="evidence" value="ECO:0007669"/>
    <property type="project" value="UniProtKB-SubCell"/>
</dbReference>
<evidence type="ECO:0000256" key="4">
    <source>
        <dbReference type="ARBA" id="ARBA00022614"/>
    </source>
</evidence>
<evidence type="ECO:0000256" key="11">
    <source>
        <dbReference type="SAM" id="Phobius"/>
    </source>
</evidence>
<gene>
    <name evidence="14" type="ORF">AAHA92_26546</name>
</gene>
<organism evidence="14 15">
    <name type="scientific">Salvia divinorum</name>
    <name type="common">Maria pastora</name>
    <name type="synonym">Diviner's sage</name>
    <dbReference type="NCBI Taxonomy" id="28513"/>
    <lineage>
        <taxon>Eukaryota</taxon>
        <taxon>Viridiplantae</taxon>
        <taxon>Streptophyta</taxon>
        <taxon>Embryophyta</taxon>
        <taxon>Tracheophyta</taxon>
        <taxon>Spermatophyta</taxon>
        <taxon>Magnoliopsida</taxon>
        <taxon>eudicotyledons</taxon>
        <taxon>Gunneridae</taxon>
        <taxon>Pentapetalae</taxon>
        <taxon>asterids</taxon>
        <taxon>lamiids</taxon>
        <taxon>Lamiales</taxon>
        <taxon>Lamiaceae</taxon>
        <taxon>Nepetoideae</taxon>
        <taxon>Mentheae</taxon>
        <taxon>Salviinae</taxon>
        <taxon>Salvia</taxon>
        <taxon>Salvia subgen. Calosphace</taxon>
    </lineage>
</organism>
<evidence type="ECO:0000256" key="9">
    <source>
        <dbReference type="ARBA" id="ARBA00023136"/>
    </source>
</evidence>
<feature type="signal peptide" evidence="12">
    <location>
        <begin position="1"/>
        <end position="23"/>
    </location>
</feature>
<dbReference type="SUPFAM" id="SSF52058">
    <property type="entry name" value="L domain-like"/>
    <property type="match status" value="1"/>
</dbReference>
<dbReference type="SMART" id="SM00369">
    <property type="entry name" value="LRR_TYP"/>
    <property type="match status" value="7"/>
</dbReference>
<dbReference type="GO" id="GO:0051707">
    <property type="term" value="P:response to other organism"/>
    <property type="evidence" value="ECO:0007669"/>
    <property type="project" value="UniProtKB-ARBA"/>
</dbReference>
<keyword evidence="14" id="KW-0328">Glycosyltransferase</keyword>
<dbReference type="PANTHER" id="PTHR48061:SF2">
    <property type="entry name" value="RECEPTOR LIKE PROTEIN 30-LIKE"/>
    <property type="match status" value="1"/>
</dbReference>
<dbReference type="InterPro" id="IPR003591">
    <property type="entry name" value="Leu-rich_rpt_typical-subtyp"/>
</dbReference>
<evidence type="ECO:0000256" key="10">
    <source>
        <dbReference type="ARBA" id="ARBA00023180"/>
    </source>
</evidence>
<keyword evidence="5 11" id="KW-0812">Transmembrane</keyword>
<evidence type="ECO:0000256" key="1">
    <source>
        <dbReference type="ARBA" id="ARBA00004251"/>
    </source>
</evidence>